<feature type="transmembrane region" description="Helical" evidence="7">
    <location>
        <begin position="340"/>
        <end position="361"/>
    </location>
</feature>
<dbReference type="STRING" id="1577792.QX51_17625"/>
<feature type="transmembrane region" description="Helical" evidence="7">
    <location>
        <begin position="289"/>
        <end position="310"/>
    </location>
</feature>
<sequence length="857" mass="96162">MKEDFNIVIKYIKSFKSRSIAIMLSIILGTSLIVGVGTLSRSAQQADVNRTKREMGTYHVYYKDIDKNQLKIVKEGKDIKNIGITSYYASTDVNEKLPINILYADNNYLNDESAIIEGRLPKGKNEVVLEACILNSMGLKPEVGQELTFKLYNQDKTETFKVVGILKDRYKDKVVGRCEMFLHLDENKVSQFTANVEFDEGSPISSDIESIANTANIDLKEQVGVNKSLVQAVEDNGGIDMASKSTAIAMSIFAGLVIYSIYSISVYQRIRDYGMLRAVGATNFRVFRLMVYELLIIAIVSLPIGMLLGMGGAQLFNKFGGNITVEGKLESTPFVIPTEVILLSVSCTLVVILIISIFTYFKIKRISPIEAIKGNFGAESKVKKSNFIIAKISNHISSTKAISMKNIFRNKKAFILIMLSMSIGGVLVIRNNYSYTISDTMYEQQAKGMYLNGDFIMQVNSANDERVGLSDEDIKEIRNTEGINEVKTARILQSRLVLPKKDLLEKDFNKQLDSEVYVRDVLNGSLIDDKKNDAYLMKQKLKGYNDEMLKSLKDYLVSGKIDIEKMKKENLAVVYMPYIYDDNGMKSKVLGGNTGTPLANIKVGDTVTVKYPKGKIEDTQKYWQGKDNYDYEDHTFRVGAIVNYPYADDNMYTGDDGIDVIVSDQYLNRIMGNSNYDVVYANMDNNANHNMINEKLGEIGSKVPGTITTDMTEDKAMNERSLKQKKLLDFGVVAIMFAISVFNIINNVSYNLTSRTSEFGMLRAIGISDKDFRKMITSEGLFYGVISSAIVVVASLLMQIRMYKTFGFETYGMEFEVNYMIYILIVLVNIAVGLLATYLPARKIKESSIVEAINIIE</sequence>
<comment type="subcellular location">
    <subcellularLocation>
        <location evidence="1">Cell membrane</location>
        <topology evidence="1">Multi-pass membrane protein</topology>
    </subcellularLocation>
</comment>
<organism evidence="10 11">
    <name type="scientific">Terrisporobacter othiniensis</name>
    <dbReference type="NCBI Taxonomy" id="1577792"/>
    <lineage>
        <taxon>Bacteria</taxon>
        <taxon>Bacillati</taxon>
        <taxon>Bacillota</taxon>
        <taxon>Clostridia</taxon>
        <taxon>Peptostreptococcales</taxon>
        <taxon>Peptostreptococcaceae</taxon>
        <taxon>Terrisporobacter</taxon>
    </lineage>
</organism>
<dbReference type="EMBL" id="JWHR01000151">
    <property type="protein sequence ID" value="KHS55711.1"/>
    <property type="molecule type" value="Genomic_DNA"/>
</dbReference>
<feature type="transmembrane region" description="Helical" evidence="7">
    <location>
        <begin position="20"/>
        <end position="40"/>
    </location>
</feature>
<feature type="transmembrane region" description="Helical" evidence="7">
    <location>
        <begin position="780"/>
        <end position="800"/>
    </location>
</feature>
<keyword evidence="3 7" id="KW-0812">Transmembrane</keyword>
<dbReference type="InterPro" id="IPR050250">
    <property type="entry name" value="Macrolide_Exporter_MacB"/>
</dbReference>
<dbReference type="InterPro" id="IPR003838">
    <property type="entry name" value="ABC3_permease_C"/>
</dbReference>
<keyword evidence="4 7" id="KW-1133">Transmembrane helix</keyword>
<feature type="domain" description="ABC3 transporter permease C-terminal" evidence="8">
    <location>
        <begin position="732"/>
        <end position="846"/>
    </location>
</feature>
<evidence type="ECO:0000313" key="10">
    <source>
        <dbReference type="EMBL" id="KHS55711.1"/>
    </source>
</evidence>
<dbReference type="Pfam" id="PF12704">
    <property type="entry name" value="MacB_PCD"/>
    <property type="match status" value="1"/>
</dbReference>
<evidence type="ECO:0000313" key="11">
    <source>
        <dbReference type="Proteomes" id="UP000031189"/>
    </source>
</evidence>
<evidence type="ECO:0000259" key="8">
    <source>
        <dbReference type="Pfam" id="PF02687"/>
    </source>
</evidence>
<protein>
    <submittedName>
        <fullName evidence="10">ABC transporter permease</fullName>
    </submittedName>
</protein>
<feature type="domain" description="MacB-like periplasmic core" evidence="9">
    <location>
        <begin position="19"/>
        <end position="171"/>
    </location>
</feature>
<feature type="domain" description="ABC3 transporter permease C-terminal" evidence="8">
    <location>
        <begin position="247"/>
        <end position="368"/>
    </location>
</feature>
<dbReference type="GO" id="GO:0005886">
    <property type="term" value="C:plasma membrane"/>
    <property type="evidence" value="ECO:0007669"/>
    <property type="project" value="UniProtKB-SubCell"/>
</dbReference>
<dbReference type="RefSeq" id="WP_039681216.1">
    <property type="nucleotide sequence ID" value="NZ_JWHR01000151.1"/>
</dbReference>
<feature type="transmembrane region" description="Helical" evidence="7">
    <location>
        <begin position="413"/>
        <end position="433"/>
    </location>
</feature>
<reference evidence="10 11" key="1">
    <citation type="submission" date="2014-12" db="EMBL/GenBank/DDBJ databases">
        <title>Draft genome sequence of Terrisporobacter sp. 08-306576, isolated from the blood culture of a bacteremia patient.</title>
        <authorList>
            <person name="Lund L.C."/>
            <person name="Sydenham T.V."/>
            <person name="Hogh S.V."/>
            <person name="Skov M.N."/>
            <person name="Kemp M."/>
            <person name="Justesen U.S."/>
        </authorList>
    </citation>
    <scope>NUCLEOTIDE SEQUENCE [LARGE SCALE GENOMIC DNA]</scope>
    <source>
        <strain evidence="10 11">08-306576</strain>
    </source>
</reference>
<evidence type="ECO:0000256" key="3">
    <source>
        <dbReference type="ARBA" id="ARBA00022692"/>
    </source>
</evidence>
<comment type="similarity">
    <text evidence="6">Belongs to the ABC-4 integral membrane protein family.</text>
</comment>
<dbReference type="Pfam" id="PF02687">
    <property type="entry name" value="FtsX"/>
    <property type="match status" value="2"/>
</dbReference>
<gene>
    <name evidence="10" type="ORF">QX51_17625</name>
</gene>
<dbReference type="GO" id="GO:0022857">
    <property type="term" value="F:transmembrane transporter activity"/>
    <property type="evidence" value="ECO:0007669"/>
    <property type="project" value="TreeGrafter"/>
</dbReference>
<dbReference type="PANTHER" id="PTHR30572:SF4">
    <property type="entry name" value="ABC TRANSPORTER PERMEASE YTRF"/>
    <property type="match status" value="1"/>
</dbReference>
<feature type="transmembrane region" description="Helical" evidence="7">
    <location>
        <begin position="820"/>
        <end position="839"/>
    </location>
</feature>
<keyword evidence="11" id="KW-1185">Reference proteome</keyword>
<evidence type="ECO:0000256" key="6">
    <source>
        <dbReference type="ARBA" id="ARBA00038076"/>
    </source>
</evidence>
<feature type="transmembrane region" description="Helical" evidence="7">
    <location>
        <begin position="727"/>
        <end position="745"/>
    </location>
</feature>
<evidence type="ECO:0000256" key="2">
    <source>
        <dbReference type="ARBA" id="ARBA00022475"/>
    </source>
</evidence>
<feature type="transmembrane region" description="Helical" evidence="7">
    <location>
        <begin position="247"/>
        <end position="268"/>
    </location>
</feature>
<dbReference type="PANTHER" id="PTHR30572">
    <property type="entry name" value="MEMBRANE COMPONENT OF TRANSPORTER-RELATED"/>
    <property type="match status" value="1"/>
</dbReference>
<name>A0A0B3VG59_9FIRM</name>
<keyword evidence="2" id="KW-1003">Cell membrane</keyword>
<keyword evidence="5 7" id="KW-0472">Membrane</keyword>
<dbReference type="Proteomes" id="UP000031189">
    <property type="component" value="Unassembled WGS sequence"/>
</dbReference>
<evidence type="ECO:0000256" key="1">
    <source>
        <dbReference type="ARBA" id="ARBA00004651"/>
    </source>
</evidence>
<dbReference type="OrthoDB" id="9793166at2"/>
<evidence type="ECO:0000256" key="4">
    <source>
        <dbReference type="ARBA" id="ARBA00022989"/>
    </source>
</evidence>
<evidence type="ECO:0000256" key="5">
    <source>
        <dbReference type="ARBA" id="ARBA00023136"/>
    </source>
</evidence>
<proteinExistence type="inferred from homology"/>
<dbReference type="AlphaFoldDB" id="A0A0B3VG59"/>
<comment type="caution">
    <text evidence="10">The sequence shown here is derived from an EMBL/GenBank/DDBJ whole genome shotgun (WGS) entry which is preliminary data.</text>
</comment>
<dbReference type="InterPro" id="IPR025857">
    <property type="entry name" value="MacB_PCD"/>
</dbReference>
<evidence type="ECO:0000259" key="9">
    <source>
        <dbReference type="Pfam" id="PF12704"/>
    </source>
</evidence>
<evidence type="ECO:0000256" key="7">
    <source>
        <dbReference type="SAM" id="Phobius"/>
    </source>
</evidence>
<accession>A0A0B3VG59</accession>